<dbReference type="Proteomes" id="UP000507470">
    <property type="component" value="Unassembled WGS sequence"/>
</dbReference>
<gene>
    <name evidence="1" type="ORF">MCOR_11270</name>
</gene>
<dbReference type="EMBL" id="CACVKT020001913">
    <property type="protein sequence ID" value="CAC5373546.1"/>
    <property type="molecule type" value="Genomic_DNA"/>
</dbReference>
<dbReference type="AlphaFoldDB" id="A0A6J8ATH0"/>
<keyword evidence="2" id="KW-1185">Reference proteome</keyword>
<proteinExistence type="predicted"/>
<evidence type="ECO:0000313" key="2">
    <source>
        <dbReference type="Proteomes" id="UP000507470"/>
    </source>
</evidence>
<protein>
    <submittedName>
        <fullName evidence="1">Uncharacterized protein</fullName>
    </submittedName>
</protein>
<accession>A0A6J8ATH0</accession>
<evidence type="ECO:0000313" key="1">
    <source>
        <dbReference type="EMBL" id="CAC5373546.1"/>
    </source>
</evidence>
<name>A0A6J8ATH0_MYTCO</name>
<sequence length="164" mass="19090">MEKSCHVYHNVVNIDHCSTTNSAEYSMENANTDLEAEIQTSDIEMYKEDILKDEINIEYSYANLFTDDTSKNKHHAESSYYDLSDNHNEEHDIQTVTKTPPKVKTDDSEYLDHREAYNILNIHPQKINDTENFDRTIEDVYDKTTHITNTSYSDLGLYDHSANN</sequence>
<organism evidence="1 2">
    <name type="scientific">Mytilus coruscus</name>
    <name type="common">Sea mussel</name>
    <dbReference type="NCBI Taxonomy" id="42192"/>
    <lineage>
        <taxon>Eukaryota</taxon>
        <taxon>Metazoa</taxon>
        <taxon>Spiralia</taxon>
        <taxon>Lophotrochozoa</taxon>
        <taxon>Mollusca</taxon>
        <taxon>Bivalvia</taxon>
        <taxon>Autobranchia</taxon>
        <taxon>Pteriomorphia</taxon>
        <taxon>Mytilida</taxon>
        <taxon>Mytiloidea</taxon>
        <taxon>Mytilidae</taxon>
        <taxon>Mytilinae</taxon>
        <taxon>Mytilus</taxon>
    </lineage>
</organism>
<reference evidence="1 2" key="1">
    <citation type="submission" date="2020-06" db="EMBL/GenBank/DDBJ databases">
        <authorList>
            <person name="Li R."/>
            <person name="Bekaert M."/>
        </authorList>
    </citation>
    <scope>NUCLEOTIDE SEQUENCE [LARGE SCALE GENOMIC DNA]</scope>
    <source>
        <strain evidence="2">wild</strain>
    </source>
</reference>